<dbReference type="Pfam" id="PF08239">
    <property type="entry name" value="SH3_3"/>
    <property type="match status" value="1"/>
</dbReference>
<accession>A0A1V4SN37</accession>
<feature type="chain" id="PRO_5012528227" description="SH3b domain-containing protein" evidence="1">
    <location>
        <begin position="24"/>
        <end position="306"/>
    </location>
</feature>
<protein>
    <recommendedName>
        <fullName evidence="2">SH3b domain-containing protein</fullName>
    </recommendedName>
</protein>
<organism evidence="3 4">
    <name type="scientific">Clostridium thermobutyricum DSM 4928</name>
    <dbReference type="NCBI Taxonomy" id="1121339"/>
    <lineage>
        <taxon>Bacteria</taxon>
        <taxon>Bacillati</taxon>
        <taxon>Bacillota</taxon>
        <taxon>Clostridia</taxon>
        <taxon>Eubacteriales</taxon>
        <taxon>Clostridiaceae</taxon>
        <taxon>Clostridium</taxon>
    </lineage>
</organism>
<reference evidence="3 4" key="1">
    <citation type="submission" date="2016-02" db="EMBL/GenBank/DDBJ databases">
        <title>Genome sequence of Clostridium thermobutyricum DSM 4928.</title>
        <authorList>
            <person name="Poehlein A."/>
            <person name="Daniel R."/>
        </authorList>
    </citation>
    <scope>NUCLEOTIDE SEQUENCE [LARGE SCALE GENOMIC DNA]</scope>
    <source>
        <strain evidence="3 4">DSM 4928</strain>
    </source>
</reference>
<evidence type="ECO:0000313" key="4">
    <source>
        <dbReference type="Proteomes" id="UP000191448"/>
    </source>
</evidence>
<dbReference type="InterPro" id="IPR003646">
    <property type="entry name" value="SH3-like_bac-type"/>
</dbReference>
<evidence type="ECO:0000259" key="2">
    <source>
        <dbReference type="Pfam" id="PF08239"/>
    </source>
</evidence>
<keyword evidence="1" id="KW-0732">Signal</keyword>
<feature type="domain" description="SH3b" evidence="2">
    <location>
        <begin position="121"/>
        <end position="157"/>
    </location>
</feature>
<dbReference type="Gene3D" id="2.30.30.40">
    <property type="entry name" value="SH3 Domains"/>
    <property type="match status" value="1"/>
</dbReference>
<comment type="caution">
    <text evidence="3">The sequence shown here is derived from an EMBL/GenBank/DDBJ whole genome shotgun (WGS) entry which is preliminary data.</text>
</comment>
<sequence length="306" mass="33880">MKTKVIISIVAALVIAGGISAHATTSAVNNKALTANKIKTLQIENLDNKNIKVNNNSSNSNVKAADITKLSKQVREDEGTKSINNNIEEVNNVNGKIGYVTNIAVNSEPEFIVPTDNGNLRYVINNGVKVTILGEKGDYYKVKQNGEFYGYINKKYITFTDNQNDIHPNDNAIISKYFGNWVVGKQIGSTVGEVGKYNSYEGQKLIMTDKLYSFMGKVIKNPQYYIYNMSVNSYFGDSKYNKLENVTGNKFGELQVLVVLPQNEKITNRVFNDKFPADRVLIAGNKVITYGGGLGNSSINECVREN</sequence>
<name>A0A1V4SN37_9CLOT</name>
<evidence type="ECO:0000313" key="3">
    <source>
        <dbReference type="EMBL" id="OPX44647.1"/>
    </source>
</evidence>
<feature type="signal peptide" evidence="1">
    <location>
        <begin position="1"/>
        <end position="23"/>
    </location>
</feature>
<dbReference type="Proteomes" id="UP000191448">
    <property type="component" value="Unassembled WGS sequence"/>
</dbReference>
<proteinExistence type="predicted"/>
<dbReference type="AlphaFoldDB" id="A0A1V4SN37"/>
<dbReference type="RefSeq" id="WP_080024248.1">
    <property type="nucleotide sequence ID" value="NZ_LTAY01000111.1"/>
</dbReference>
<gene>
    <name evidence="3" type="ORF">CLTHE_31710</name>
</gene>
<dbReference type="OrthoDB" id="1944980at2"/>
<dbReference type="EMBL" id="LTAY01000111">
    <property type="protein sequence ID" value="OPX44647.1"/>
    <property type="molecule type" value="Genomic_DNA"/>
</dbReference>
<evidence type="ECO:0000256" key="1">
    <source>
        <dbReference type="SAM" id="SignalP"/>
    </source>
</evidence>